<gene>
    <name evidence="9" type="primary">efeU_1</name>
    <name evidence="9" type="ORF">ERS137965_01008</name>
</gene>
<feature type="transmembrane region" description="Helical" evidence="7">
    <location>
        <begin position="454"/>
        <end position="472"/>
    </location>
</feature>
<evidence type="ECO:0000256" key="3">
    <source>
        <dbReference type="ARBA" id="ARBA00022692"/>
    </source>
</evidence>
<reference evidence="9 10" key="1">
    <citation type="submission" date="2015-03" db="EMBL/GenBank/DDBJ databases">
        <authorList>
            <person name="Murphy D."/>
        </authorList>
    </citation>
    <scope>NUCLEOTIDE SEQUENCE [LARGE SCALE GENOMIC DNA]</scope>
    <source>
        <strain evidence="9 10">IP06005</strain>
    </source>
</reference>
<protein>
    <submittedName>
        <fullName evidence="9">Putative high-affinity iron permease</fullName>
    </submittedName>
</protein>
<dbReference type="RefSeq" id="WP_042839153.1">
    <property type="nucleotide sequence ID" value="NZ_CABHQC010000076.1"/>
</dbReference>
<keyword evidence="3 7" id="KW-0812">Transmembrane</keyword>
<dbReference type="GO" id="GO:0015093">
    <property type="term" value="F:ferrous iron transmembrane transporter activity"/>
    <property type="evidence" value="ECO:0007669"/>
    <property type="project" value="TreeGrafter"/>
</dbReference>
<feature type="transmembrane region" description="Helical" evidence="7">
    <location>
        <begin position="419"/>
        <end position="442"/>
    </location>
</feature>
<evidence type="ECO:0000256" key="2">
    <source>
        <dbReference type="ARBA" id="ARBA00008333"/>
    </source>
</evidence>
<dbReference type="Pfam" id="PF03239">
    <property type="entry name" value="FTR1"/>
    <property type="match status" value="1"/>
</dbReference>
<keyword evidence="8" id="KW-0732">Signal</keyword>
<dbReference type="Proteomes" id="UP000041595">
    <property type="component" value="Unassembled WGS sequence"/>
</dbReference>
<keyword evidence="5 7" id="KW-0472">Membrane</keyword>
<dbReference type="InterPro" id="IPR004923">
    <property type="entry name" value="FTR1/Fip1/EfeU"/>
</dbReference>
<sequence>MRIWLKSFLLCCCWLLSVSLAWAAADYQQWVNDIQSRLDKTSQLYQQHKNDEARTTVQMAYFEVFENLEGPIRINISAQKSYQMEAAFGEIRRMIGEGKPSAEIDNKINWLKGELNAVLPVLADGHKLTAEQQHTTYENSDIAVYWQQSFKIIDDLLAQAISEYQDGNLAAASQSVQQAHYQGFKNSEMEMSVRGNRSSQLAAAINQQFTALIDLTRKPGQMTDVAYQVTRLLQTIEEILPGLPTTREQQQVSADQPTTSQSSFASDTDVQPNADWAAVSHKINQAITDAISQYQQGQTSPAMLSVQDTYFDLFEASGMENKVGSRDAAFKSTLEGHFTRLVSLMKAGQPVEQLHVEAVALQKDLSSAVEMLGEGDETDWSLFIYSLLIIVREGLEALLIVAAIVAYLVKNNHQDKLPLIRQSVVVALIASVLTAVVFQWLFANSGQSRELLEGFTMMIAVVMLFSMSYWLLSKTEARQWKAYLEGKFSKSLSSGSIVGLWLTSFLAVYREGAETVLFYLALVGDANSTSGHLSILAGFGIGCVILLAAYLVMRFTVVKLPLKPFFMFTGGFMYLMAFVFAGKSVLELIEGKLFEPTLLPWVPEISWLGIYPYIETLIPQVILVIAALVALWVMQRRGDAVTA</sequence>
<evidence type="ECO:0000256" key="6">
    <source>
        <dbReference type="SAM" id="MobiDB-lite"/>
    </source>
</evidence>
<evidence type="ECO:0000256" key="4">
    <source>
        <dbReference type="ARBA" id="ARBA00022989"/>
    </source>
</evidence>
<proteinExistence type="inferred from homology"/>
<feature type="transmembrane region" description="Helical" evidence="7">
    <location>
        <begin position="530"/>
        <end position="553"/>
    </location>
</feature>
<feature type="transmembrane region" description="Helical" evidence="7">
    <location>
        <begin position="492"/>
        <end position="510"/>
    </location>
</feature>
<feature type="transmembrane region" description="Helical" evidence="7">
    <location>
        <begin position="610"/>
        <end position="633"/>
    </location>
</feature>
<feature type="transmembrane region" description="Helical" evidence="7">
    <location>
        <begin position="565"/>
        <end position="586"/>
    </location>
</feature>
<comment type="similarity">
    <text evidence="2">Belongs to the oxidase-dependent Fe transporter (OFeT) (TC 9.A.10.1) family.</text>
</comment>
<evidence type="ECO:0000313" key="9">
    <source>
        <dbReference type="EMBL" id="CNK76102.1"/>
    </source>
</evidence>
<keyword evidence="4 7" id="KW-1133">Transmembrane helix</keyword>
<evidence type="ECO:0000256" key="1">
    <source>
        <dbReference type="ARBA" id="ARBA00004141"/>
    </source>
</evidence>
<evidence type="ECO:0000313" key="10">
    <source>
        <dbReference type="Proteomes" id="UP000041595"/>
    </source>
</evidence>
<feature type="transmembrane region" description="Helical" evidence="7">
    <location>
        <begin position="382"/>
        <end position="407"/>
    </location>
</feature>
<feature type="region of interest" description="Disordered" evidence="6">
    <location>
        <begin position="246"/>
        <end position="269"/>
    </location>
</feature>
<evidence type="ECO:0000256" key="5">
    <source>
        <dbReference type="ARBA" id="ARBA00023136"/>
    </source>
</evidence>
<organism evidence="9 10">
    <name type="scientific">Yersinia aldovae</name>
    <dbReference type="NCBI Taxonomy" id="29483"/>
    <lineage>
        <taxon>Bacteria</taxon>
        <taxon>Pseudomonadati</taxon>
        <taxon>Pseudomonadota</taxon>
        <taxon>Gammaproteobacteria</taxon>
        <taxon>Enterobacterales</taxon>
        <taxon>Yersiniaceae</taxon>
        <taxon>Yersinia</taxon>
    </lineage>
</organism>
<dbReference type="EMBL" id="CQEJ01000004">
    <property type="protein sequence ID" value="CNK76102.1"/>
    <property type="molecule type" value="Genomic_DNA"/>
</dbReference>
<evidence type="ECO:0000256" key="8">
    <source>
        <dbReference type="SAM" id="SignalP"/>
    </source>
</evidence>
<feature type="chain" id="PRO_5006697654" evidence="8">
    <location>
        <begin position="24"/>
        <end position="643"/>
    </location>
</feature>
<name>A0A0T9TDL3_YERAL</name>
<comment type="subcellular location">
    <subcellularLocation>
        <location evidence="1">Membrane</location>
        <topology evidence="1">Multi-pass membrane protein</topology>
    </subcellularLocation>
</comment>
<dbReference type="PANTHER" id="PTHR31632">
    <property type="entry name" value="IRON TRANSPORTER FTH1"/>
    <property type="match status" value="1"/>
</dbReference>
<feature type="signal peptide" evidence="8">
    <location>
        <begin position="1"/>
        <end position="23"/>
    </location>
</feature>
<dbReference type="AlphaFoldDB" id="A0A0T9TDL3"/>
<evidence type="ECO:0000256" key="7">
    <source>
        <dbReference type="SAM" id="Phobius"/>
    </source>
</evidence>
<dbReference type="PANTHER" id="PTHR31632:SF2">
    <property type="entry name" value="PLASMA MEMBRANE IRON PERMEASE"/>
    <property type="match status" value="1"/>
</dbReference>
<dbReference type="GO" id="GO:0033573">
    <property type="term" value="C:high-affinity iron permease complex"/>
    <property type="evidence" value="ECO:0007669"/>
    <property type="project" value="InterPro"/>
</dbReference>
<dbReference type="eggNOG" id="COG0672">
    <property type="taxonomic scope" value="Bacteria"/>
</dbReference>
<dbReference type="STRING" id="1453495.AT01_675"/>
<accession>A0A0T9TDL3</accession>